<keyword evidence="3" id="KW-1185">Reference proteome</keyword>
<evidence type="ECO:0000313" key="3">
    <source>
        <dbReference type="Proteomes" id="UP001165190"/>
    </source>
</evidence>
<feature type="domain" description="Fe-S metabolism associated" evidence="1">
    <location>
        <begin position="87"/>
        <end position="208"/>
    </location>
</feature>
<dbReference type="Proteomes" id="UP001165190">
    <property type="component" value="Unassembled WGS sequence"/>
</dbReference>
<proteinExistence type="predicted"/>
<protein>
    <submittedName>
        <fullName evidence="2">SULFUR E 3, quinolinate synthase, ONSET OF LEAF DEATH 5</fullName>
    </submittedName>
</protein>
<dbReference type="PANTHER" id="PTHR43597:SF6">
    <property type="entry name" value="FE-S METABOLISM ASSOCIATED DOMAIN-CONTAINING PROTEIN"/>
    <property type="match status" value="1"/>
</dbReference>
<dbReference type="SUPFAM" id="SSF82649">
    <property type="entry name" value="SufE/NifU"/>
    <property type="match status" value="1"/>
</dbReference>
<reference evidence="2" key="1">
    <citation type="submission" date="2023-05" db="EMBL/GenBank/DDBJ databases">
        <title>Genome and transcriptome analyses reveal genes involved in the formation of fine ridges on petal epidermal cells in Hibiscus trionum.</title>
        <authorList>
            <person name="Koshimizu S."/>
            <person name="Masuda S."/>
            <person name="Ishii T."/>
            <person name="Shirasu K."/>
            <person name="Hoshino A."/>
            <person name="Arita M."/>
        </authorList>
    </citation>
    <scope>NUCLEOTIDE SEQUENCE</scope>
    <source>
        <strain evidence="2">Hamamatsu line</strain>
    </source>
</reference>
<gene>
    <name evidence="2" type="ORF">HRI_004552000</name>
</gene>
<dbReference type="Gene3D" id="3.90.1010.10">
    <property type="match status" value="1"/>
</dbReference>
<accession>A0A9W7ML30</accession>
<name>A0A9W7ML30_HIBTR</name>
<organism evidence="2 3">
    <name type="scientific">Hibiscus trionum</name>
    <name type="common">Flower of an hour</name>
    <dbReference type="NCBI Taxonomy" id="183268"/>
    <lineage>
        <taxon>Eukaryota</taxon>
        <taxon>Viridiplantae</taxon>
        <taxon>Streptophyta</taxon>
        <taxon>Embryophyta</taxon>
        <taxon>Tracheophyta</taxon>
        <taxon>Spermatophyta</taxon>
        <taxon>Magnoliopsida</taxon>
        <taxon>eudicotyledons</taxon>
        <taxon>Gunneridae</taxon>
        <taxon>Pentapetalae</taxon>
        <taxon>rosids</taxon>
        <taxon>malvids</taxon>
        <taxon>Malvales</taxon>
        <taxon>Malvaceae</taxon>
        <taxon>Malvoideae</taxon>
        <taxon>Hibiscus</taxon>
    </lineage>
</organism>
<dbReference type="PANTHER" id="PTHR43597">
    <property type="entry name" value="SULFUR ACCEPTOR PROTEIN CSDE"/>
    <property type="match status" value="1"/>
</dbReference>
<dbReference type="AlphaFoldDB" id="A0A9W7ML30"/>
<dbReference type="OrthoDB" id="411584at2759"/>
<sequence>MDFSAIIAIKPSCSSFFTVFQTQNSSSKSHLLNFHGIPRFHPNTFFKSLKCIQSHTSASLPSFSCSAGTLSPTHTAHLPPRKLSTLVQEFQSLLEPLDRVKLLLHYASLLPSLPDSSQTDSNRVLGCTARVWLDAQMDSEGNIRFWAHSDSEITKGFCACLVSILDGATLEEVLGLKTGDLAALNVGLPGGERSRVNTWHNVLVSMQKRTRALVAQKEGKAPFEPFPSLVITAEGF</sequence>
<dbReference type="Pfam" id="PF02657">
    <property type="entry name" value="SufE"/>
    <property type="match status" value="1"/>
</dbReference>
<comment type="caution">
    <text evidence="2">The sequence shown here is derived from an EMBL/GenBank/DDBJ whole genome shotgun (WGS) entry which is preliminary data.</text>
</comment>
<evidence type="ECO:0000259" key="1">
    <source>
        <dbReference type="Pfam" id="PF02657"/>
    </source>
</evidence>
<dbReference type="EMBL" id="BSYR01000052">
    <property type="protein sequence ID" value="GMJ08828.1"/>
    <property type="molecule type" value="Genomic_DNA"/>
</dbReference>
<dbReference type="InterPro" id="IPR003808">
    <property type="entry name" value="Fe-S_metab-assoc_dom"/>
</dbReference>
<evidence type="ECO:0000313" key="2">
    <source>
        <dbReference type="EMBL" id="GMJ08828.1"/>
    </source>
</evidence>